<feature type="chain" id="PRO_5036505305" description="ACB domain-containing protein" evidence="3">
    <location>
        <begin position="23"/>
        <end position="363"/>
    </location>
</feature>
<protein>
    <recommendedName>
        <fullName evidence="4">ACB domain-containing protein</fullName>
    </recommendedName>
</protein>
<feature type="compositionally biased region" description="Basic and acidic residues" evidence="2">
    <location>
        <begin position="319"/>
        <end position="343"/>
    </location>
</feature>
<evidence type="ECO:0000259" key="4">
    <source>
        <dbReference type="PROSITE" id="PS51228"/>
    </source>
</evidence>
<dbReference type="GO" id="GO:0006631">
    <property type="term" value="P:fatty acid metabolic process"/>
    <property type="evidence" value="ECO:0007669"/>
    <property type="project" value="TreeGrafter"/>
</dbReference>
<dbReference type="EMBL" id="PNBA02000012">
    <property type="protein sequence ID" value="KAG6406874.1"/>
    <property type="molecule type" value="Genomic_DNA"/>
</dbReference>
<dbReference type="Proteomes" id="UP000298416">
    <property type="component" value="Unassembled WGS sequence"/>
</dbReference>
<evidence type="ECO:0000313" key="6">
    <source>
        <dbReference type="Proteomes" id="UP000298416"/>
    </source>
</evidence>
<dbReference type="Pfam" id="PF00887">
    <property type="entry name" value="ACBP"/>
    <property type="match status" value="1"/>
</dbReference>
<dbReference type="PANTHER" id="PTHR23310">
    <property type="entry name" value="ACYL-COA-BINDING PROTEIN, ACBP"/>
    <property type="match status" value="1"/>
</dbReference>
<dbReference type="PROSITE" id="PS51228">
    <property type="entry name" value="ACB_2"/>
    <property type="match status" value="1"/>
</dbReference>
<proteinExistence type="inferred from homology"/>
<feature type="compositionally biased region" description="Basic and acidic residues" evidence="2">
    <location>
        <begin position="167"/>
        <end position="210"/>
    </location>
</feature>
<feature type="region of interest" description="Disordered" evidence="2">
    <location>
        <begin position="319"/>
        <end position="363"/>
    </location>
</feature>
<name>A0A8X8ZK36_SALSN</name>
<comment type="similarity">
    <text evidence="1">Belongs to the ACBP family.</text>
</comment>
<reference evidence="5" key="2">
    <citation type="submission" date="2020-08" db="EMBL/GenBank/DDBJ databases">
        <title>Plant Genome Project.</title>
        <authorList>
            <person name="Zhang R.-G."/>
        </authorList>
    </citation>
    <scope>NUCLEOTIDE SEQUENCE</scope>
    <source>
        <strain evidence="5">Huo1</strain>
        <tissue evidence="5">Leaf</tissue>
    </source>
</reference>
<gene>
    <name evidence="5" type="ORF">SASPL_134486</name>
</gene>
<dbReference type="AlphaFoldDB" id="A0A8X8ZK36"/>
<feature type="signal peptide" evidence="3">
    <location>
        <begin position="1"/>
        <end position="22"/>
    </location>
</feature>
<reference evidence="5" key="1">
    <citation type="submission" date="2018-01" db="EMBL/GenBank/DDBJ databases">
        <authorList>
            <person name="Mao J.F."/>
        </authorList>
    </citation>
    <scope>NUCLEOTIDE SEQUENCE</scope>
    <source>
        <strain evidence="5">Huo1</strain>
        <tissue evidence="5">Leaf</tissue>
    </source>
</reference>
<feature type="compositionally biased region" description="Polar residues" evidence="2">
    <location>
        <begin position="345"/>
        <end position="355"/>
    </location>
</feature>
<keyword evidence="3" id="KW-0732">Signal</keyword>
<evidence type="ECO:0000256" key="3">
    <source>
        <dbReference type="SAM" id="SignalP"/>
    </source>
</evidence>
<sequence length="363" mass="40641">MEFLQHPIFTAFLALLLSYLVAKIVSFAVSSSSPDVDSVAREGGGEKGVILERGLEVRRGKVAKRVKFVDDVVIRRVDRYEGSENLDAEEVVSEVERVDQFGGDVDFGERESKEECYDERELGDVVIEGSEEIEMLFEKEGCGAVHVVKSVGDDDMVVDEREGNEEINEREGNEEINKREGNEEIEERGGNEEIDEREGNGGSEEKKVRDESDDDWEGVERSELERGFAEAVNYVECGGKGREEDRLARLGSDVQMQLYGLHKVALEGPCLESQPMALMVSARTKWNAWQGLGSMSRELAMEQYIKVLSENIPEWMHEHTTDDTIQRKTDPNDEISIAEHIKVPETSTTPDGDSSSADKVEAV</sequence>
<keyword evidence="6" id="KW-1185">Reference proteome</keyword>
<dbReference type="OrthoDB" id="71307at2759"/>
<comment type="caution">
    <text evidence="5">The sequence shown here is derived from an EMBL/GenBank/DDBJ whole genome shotgun (WGS) entry which is preliminary data.</text>
</comment>
<accession>A0A8X8ZK36</accession>
<dbReference type="PANTHER" id="PTHR23310:SF105">
    <property type="entry name" value="ACYL-COA-BINDING DOMAIN-CONTAINING PROTEIN 5"/>
    <property type="match status" value="1"/>
</dbReference>
<organism evidence="5">
    <name type="scientific">Salvia splendens</name>
    <name type="common">Scarlet sage</name>
    <dbReference type="NCBI Taxonomy" id="180675"/>
    <lineage>
        <taxon>Eukaryota</taxon>
        <taxon>Viridiplantae</taxon>
        <taxon>Streptophyta</taxon>
        <taxon>Embryophyta</taxon>
        <taxon>Tracheophyta</taxon>
        <taxon>Spermatophyta</taxon>
        <taxon>Magnoliopsida</taxon>
        <taxon>eudicotyledons</taxon>
        <taxon>Gunneridae</taxon>
        <taxon>Pentapetalae</taxon>
        <taxon>asterids</taxon>
        <taxon>lamiids</taxon>
        <taxon>Lamiales</taxon>
        <taxon>Lamiaceae</taxon>
        <taxon>Nepetoideae</taxon>
        <taxon>Mentheae</taxon>
        <taxon>Salviinae</taxon>
        <taxon>Salvia</taxon>
        <taxon>Salvia subgen. Calosphace</taxon>
        <taxon>core Calosphace</taxon>
    </lineage>
</organism>
<feature type="domain" description="ACB" evidence="4">
    <location>
        <begin position="224"/>
        <end position="317"/>
    </location>
</feature>
<evidence type="ECO:0000256" key="2">
    <source>
        <dbReference type="SAM" id="MobiDB-lite"/>
    </source>
</evidence>
<dbReference type="InterPro" id="IPR000582">
    <property type="entry name" value="Acyl-CoA-binding_protein"/>
</dbReference>
<evidence type="ECO:0000313" key="5">
    <source>
        <dbReference type="EMBL" id="KAG6406874.1"/>
    </source>
</evidence>
<feature type="region of interest" description="Disordered" evidence="2">
    <location>
        <begin position="159"/>
        <end position="223"/>
    </location>
</feature>
<dbReference type="GO" id="GO:0000062">
    <property type="term" value="F:fatty-acyl-CoA binding"/>
    <property type="evidence" value="ECO:0007669"/>
    <property type="project" value="InterPro"/>
</dbReference>
<evidence type="ECO:0000256" key="1">
    <source>
        <dbReference type="ARBA" id="ARBA00005567"/>
    </source>
</evidence>